<evidence type="ECO:0000256" key="1">
    <source>
        <dbReference type="ARBA" id="ARBA00004613"/>
    </source>
</evidence>
<name>A0A6I6XLT6_PSEPU</name>
<dbReference type="Gene3D" id="3.40.390.80">
    <property type="entry name" value="Peptidase M60, enhancin-like domain 2"/>
    <property type="match status" value="1"/>
</dbReference>
<keyword evidence="3" id="KW-0732">Signal</keyword>
<evidence type="ECO:0000259" key="4">
    <source>
        <dbReference type="PROSITE" id="PS51723"/>
    </source>
</evidence>
<dbReference type="Gene3D" id="1.10.390.30">
    <property type="entry name" value="Peptidase M60, enhancin-like domain 3"/>
    <property type="match status" value="1"/>
</dbReference>
<dbReference type="Pfam" id="PF24517">
    <property type="entry name" value="CBM96"/>
    <property type="match status" value="1"/>
</dbReference>
<dbReference type="NCBIfam" id="NF033679">
    <property type="entry name" value="DNRLRE_dom"/>
    <property type="match status" value="1"/>
</dbReference>
<reference evidence="5 6" key="1">
    <citation type="submission" date="2020-02" db="EMBL/GenBank/DDBJ databases">
        <title>Pseudomonas Putida W5 Complete Genome Assembly.</title>
        <authorList>
            <person name="Yuan Z.-C."/>
            <person name="Shaw G.A."/>
            <person name="Cusano A.D."/>
            <person name="Caddey B.J."/>
            <person name="Weselowski B.J."/>
        </authorList>
    </citation>
    <scope>NUCLEOTIDE SEQUENCE [LARGE SCALE GENOMIC DNA]</scope>
    <source>
        <strain evidence="5 6">W5</strain>
    </source>
</reference>
<accession>A0A6I6XLT6</accession>
<dbReference type="InterPro" id="IPR031161">
    <property type="entry name" value="Peptidase_M60_dom"/>
</dbReference>
<dbReference type="Gene3D" id="2.60.120.260">
    <property type="entry name" value="Galactose-binding domain-like"/>
    <property type="match status" value="1"/>
</dbReference>
<evidence type="ECO:0000256" key="3">
    <source>
        <dbReference type="ARBA" id="ARBA00022729"/>
    </source>
</evidence>
<evidence type="ECO:0000256" key="2">
    <source>
        <dbReference type="ARBA" id="ARBA00022525"/>
    </source>
</evidence>
<dbReference type="Pfam" id="PF13402">
    <property type="entry name" value="Peptidase_M60"/>
    <property type="match status" value="1"/>
</dbReference>
<dbReference type="InterPro" id="IPR055372">
    <property type="entry name" value="CBM96"/>
</dbReference>
<dbReference type="SUPFAM" id="SSF49785">
    <property type="entry name" value="Galactose-binding domain-like"/>
    <property type="match status" value="1"/>
</dbReference>
<dbReference type="InterPro" id="IPR042279">
    <property type="entry name" value="Pep_M60_3"/>
</dbReference>
<gene>
    <name evidence="5" type="ORF">C2H86_10655</name>
</gene>
<dbReference type="AlphaFoldDB" id="A0A6I6XLT6"/>
<dbReference type="Proteomes" id="UP000464480">
    <property type="component" value="Chromosome"/>
</dbReference>
<evidence type="ECO:0000313" key="5">
    <source>
        <dbReference type="EMBL" id="QHG64850.2"/>
    </source>
</evidence>
<evidence type="ECO:0000313" key="6">
    <source>
        <dbReference type="Proteomes" id="UP000464480"/>
    </source>
</evidence>
<feature type="domain" description="Peptidase M60" evidence="4">
    <location>
        <begin position="358"/>
        <end position="658"/>
    </location>
</feature>
<dbReference type="EMBL" id="CP026115">
    <property type="protein sequence ID" value="QHG64850.2"/>
    <property type="molecule type" value="Genomic_DNA"/>
</dbReference>
<keyword evidence="2" id="KW-0964">Secreted</keyword>
<dbReference type="InterPro" id="IPR008979">
    <property type="entry name" value="Galactose-bd-like_sf"/>
</dbReference>
<dbReference type="RefSeq" id="WP_159410205.1">
    <property type="nucleotide sequence ID" value="NZ_CP026115.2"/>
</dbReference>
<dbReference type="GO" id="GO:0005576">
    <property type="term" value="C:extracellular region"/>
    <property type="evidence" value="ECO:0007669"/>
    <property type="project" value="UniProtKB-SubCell"/>
</dbReference>
<organism evidence="5 6">
    <name type="scientific">Pseudomonas putida</name>
    <name type="common">Arthrobacter siderocapsulatus</name>
    <dbReference type="NCBI Taxonomy" id="303"/>
    <lineage>
        <taxon>Bacteria</taxon>
        <taxon>Pseudomonadati</taxon>
        <taxon>Pseudomonadota</taxon>
        <taxon>Gammaproteobacteria</taxon>
        <taxon>Pseudomonadales</taxon>
        <taxon>Pseudomonadaceae</taxon>
        <taxon>Pseudomonas</taxon>
    </lineage>
</organism>
<comment type="subcellular location">
    <subcellularLocation>
        <location evidence="1">Secreted</location>
    </subcellularLocation>
</comment>
<sequence>MSTIAKPSPLPAARTMRYSQSVAYDTYVSKNGQPSYDNDEFLVVKLDDYDPGHREAYLSFDTSKLAPLSIIGELQLMLHTDNRADDGTIEIHIVEDHSFWGRSFDYAHRPPRGERVASFTMKEQDPDGWITVSIKDETMIQKLLGNGKMSLMLQGLDYRKYHRFSSSKRSAYAPSLTAVTRHPPISASKNIRYLNFICTREENGFSVVRLSEIDIIDDTGTRLDKQAWEVVDGTSLDGWQTLFDNDRQTQYKVNQATPVYLTIDLKKEVSIAALVFSPQLAGFEGRPADVLIYGKPEQPADWALIGSRAVPHGNGNAPHVIFTWASALASQTERSYSLPIKTSVGIEQARLKHRIARSPLNVTGLHFNEPGIVCIWIESTDPKSSDYLEAREGHWDGSLKHRLHYGLNAFYFSSAGGQLYFQLASNDSTDNKRSATIRVMAEHVDFHPVFESNVTSQSAWLKMLETYDTTNVVEMFTRRVILTVRAKDFLPLAKQIDMQALADTYDNGIAPTELSAGVLATHSNALHHPDVNPYHFVPSEGGYMSATKNRLKYHYSLTPRMLNEAGTFWGIWHEIGHTLQTTALYWAGQSEVSVNIYPFAQRAWSGPISKLASQYDPNFVKAYAELNSVDNYSQLSSLSRELMFHHLFFIHGEKNMYALHQRYRANLAGEINDPEFRIGATDDESMNVMAMISSKHTQSDLTPFYLFWKYPLTEQTLSTIKGYGFSPISDFEKLPSDLIVDRPPEDFDMVFDET</sequence>
<proteinExistence type="predicted"/>
<dbReference type="PROSITE" id="PS51723">
    <property type="entry name" value="PEPTIDASE_M60"/>
    <property type="match status" value="1"/>
</dbReference>
<protein>
    <submittedName>
        <fullName evidence="5">DNRLRE domain-containing protein</fullName>
    </submittedName>
</protein>
<dbReference type="SMART" id="SM01276">
    <property type="entry name" value="M60-like"/>
    <property type="match status" value="1"/>
</dbReference>